<accession>A0ACA9Q0Y2</accession>
<protein>
    <submittedName>
        <fullName evidence="1">12248_t:CDS:1</fullName>
    </submittedName>
</protein>
<feature type="non-terminal residue" evidence="1">
    <location>
        <position position="53"/>
    </location>
</feature>
<comment type="caution">
    <text evidence="1">The sequence shown here is derived from an EMBL/GenBank/DDBJ whole genome shotgun (WGS) entry which is preliminary data.</text>
</comment>
<proteinExistence type="predicted"/>
<organism evidence="1 2">
    <name type="scientific">Racocetra persica</name>
    <dbReference type="NCBI Taxonomy" id="160502"/>
    <lineage>
        <taxon>Eukaryota</taxon>
        <taxon>Fungi</taxon>
        <taxon>Fungi incertae sedis</taxon>
        <taxon>Mucoromycota</taxon>
        <taxon>Glomeromycotina</taxon>
        <taxon>Glomeromycetes</taxon>
        <taxon>Diversisporales</taxon>
        <taxon>Gigasporaceae</taxon>
        <taxon>Racocetra</taxon>
    </lineage>
</organism>
<name>A0ACA9Q0Y2_9GLOM</name>
<keyword evidence="2" id="KW-1185">Reference proteome</keyword>
<dbReference type="Proteomes" id="UP000789920">
    <property type="component" value="Unassembled WGS sequence"/>
</dbReference>
<evidence type="ECO:0000313" key="1">
    <source>
        <dbReference type="EMBL" id="CAG8730908.1"/>
    </source>
</evidence>
<dbReference type="EMBL" id="CAJVQC010025738">
    <property type="protein sequence ID" value="CAG8730908.1"/>
    <property type="molecule type" value="Genomic_DNA"/>
</dbReference>
<feature type="non-terminal residue" evidence="1">
    <location>
        <position position="1"/>
    </location>
</feature>
<gene>
    <name evidence="1" type="ORF">RPERSI_LOCUS12151</name>
</gene>
<sequence>KLWYEIIPYLKFQPSASDLCEVCEMFKAKLIVAKSDVEEYNQIKTQYDQYCIA</sequence>
<reference evidence="1" key="1">
    <citation type="submission" date="2021-06" db="EMBL/GenBank/DDBJ databases">
        <authorList>
            <person name="Kallberg Y."/>
            <person name="Tangrot J."/>
            <person name="Rosling A."/>
        </authorList>
    </citation>
    <scope>NUCLEOTIDE SEQUENCE</scope>
    <source>
        <strain evidence="1">MA461A</strain>
    </source>
</reference>
<evidence type="ECO:0000313" key="2">
    <source>
        <dbReference type="Proteomes" id="UP000789920"/>
    </source>
</evidence>